<dbReference type="InterPro" id="IPR023797">
    <property type="entry name" value="RNA3'_phos_cyclase_dom"/>
</dbReference>
<dbReference type="InterPro" id="IPR013792">
    <property type="entry name" value="RNA3'P_cycl/enolpyr_Trfase_a/b"/>
</dbReference>
<dbReference type="InterPro" id="IPR000228">
    <property type="entry name" value="RNA3'_term_phos_cyc"/>
</dbReference>
<comment type="similarity">
    <text evidence="1 5">Belongs to the RNA 3'-terminal cyclase family. Type 1 subfamily.</text>
</comment>
<dbReference type="PANTHER" id="PTHR11096:SF0">
    <property type="entry name" value="RNA 3'-TERMINAL PHOSPHATE CYCLASE"/>
    <property type="match status" value="1"/>
</dbReference>
<proteinExistence type="inferred from homology"/>
<evidence type="ECO:0000256" key="6">
    <source>
        <dbReference type="NCBIfam" id="TIGR03399"/>
    </source>
</evidence>
<feature type="domain" description="RNA 3'-terminal phosphate cyclase" evidence="7">
    <location>
        <begin position="27"/>
        <end position="340"/>
    </location>
</feature>
<dbReference type="Proteomes" id="UP001430193">
    <property type="component" value="Unassembled WGS sequence"/>
</dbReference>
<dbReference type="NCBIfam" id="TIGR03399">
    <property type="entry name" value="RNA_3prim_cycl"/>
    <property type="match status" value="1"/>
</dbReference>
<dbReference type="EMBL" id="JADIKF010000038">
    <property type="protein sequence ID" value="MBM7129915.1"/>
    <property type="molecule type" value="Genomic_DNA"/>
</dbReference>
<evidence type="ECO:0000256" key="5">
    <source>
        <dbReference type="HAMAP-Rule" id="MF_00200"/>
    </source>
</evidence>
<protein>
    <recommendedName>
        <fullName evidence="5 6">RNA 3'-terminal phosphate cyclase</fullName>
        <shortName evidence="5">RNA cyclase</shortName>
        <shortName evidence="5">RNA-3'-phosphate cyclase</shortName>
        <ecNumber evidence="5 6">6.5.1.4</ecNumber>
    </recommendedName>
</protein>
<dbReference type="PIRSF" id="PIRSF005378">
    <property type="entry name" value="RNA3'_term_phos_cycl_euk"/>
    <property type="match status" value="1"/>
</dbReference>
<name>A0ABS2KFH7_9GAMM</name>
<keyword evidence="5" id="KW-0067">ATP-binding</keyword>
<comment type="caution">
    <text evidence="9">The sequence shown here is derived from an EMBL/GenBank/DDBJ whole genome shotgun (WGS) entry which is preliminary data.</text>
</comment>
<keyword evidence="10" id="KW-1185">Reference proteome</keyword>
<dbReference type="InterPro" id="IPR013791">
    <property type="entry name" value="RNA3'-term_phos_cycl_insert"/>
</dbReference>
<feature type="binding site" evidence="5">
    <location>
        <begin position="299"/>
        <end position="303"/>
    </location>
    <ligand>
        <name>ATP</name>
        <dbReference type="ChEBI" id="CHEBI:30616"/>
    </ligand>
</feature>
<evidence type="ECO:0000259" key="7">
    <source>
        <dbReference type="Pfam" id="PF01137"/>
    </source>
</evidence>
<feature type="domain" description="RNA 3'-terminal phosphate cyclase insert" evidence="8">
    <location>
        <begin position="198"/>
        <end position="290"/>
    </location>
</feature>
<sequence>MRHAGDGLHARWNRGKGKHVIEIDGAQGGGQLLRTALTLSMVTGEPFTMTGIRAGRSRPGLMRQHLTAVDAARQVSHASVAGAEPGSRQLVFTPGGVRAGDFQFAIGTAGSTTLVLQTILPALCLADGPSTIRLEGGTHNPLAPPANFLTDTFAPLLAKMGTSTDIRLERHGFYPAGGGVLQVKVVPVSALQPLHLEERGALQAVSARALISGIHDSVAQRELNVVARRLQLPPDALELRAISQPLGPGNALSVRVACEHLVETFTAFGERGVSAEQVAERVCDEAQAYLKADVATGVHLADQLLLPMALAGGGSFTTMAPSDHSYSNAALIQKFVAVDIDYEELGANRWRCVIRK</sequence>
<dbReference type="InterPro" id="IPR037136">
    <property type="entry name" value="RNA3'_phos_cyclase_dom_sf"/>
</dbReference>
<dbReference type="InterPro" id="IPR020719">
    <property type="entry name" value="RNA3'_term_phos_cycl-like_CS"/>
</dbReference>
<keyword evidence="5" id="KW-0963">Cytoplasm</keyword>
<dbReference type="Pfam" id="PF01137">
    <property type="entry name" value="RTC"/>
    <property type="match status" value="1"/>
</dbReference>
<dbReference type="SUPFAM" id="SSF55205">
    <property type="entry name" value="EPT/RTPC-like"/>
    <property type="match status" value="1"/>
</dbReference>
<dbReference type="PANTHER" id="PTHR11096">
    <property type="entry name" value="RNA 3' TERMINAL PHOSPHATE CYCLASE"/>
    <property type="match status" value="1"/>
</dbReference>
<dbReference type="InterPro" id="IPR017770">
    <property type="entry name" value="RNA3'_term_phos_cyc_type_1"/>
</dbReference>
<gene>
    <name evidence="5" type="primary">rtcA</name>
    <name evidence="9" type="ORF">ISS99_10280</name>
</gene>
<evidence type="ECO:0000256" key="3">
    <source>
        <dbReference type="ARBA" id="ARBA00022741"/>
    </source>
</evidence>
<reference evidence="9" key="1">
    <citation type="submission" date="2020-10" db="EMBL/GenBank/DDBJ databases">
        <title>Phylogeny of dyella-like bacteria.</title>
        <authorList>
            <person name="Fu J."/>
        </authorList>
    </citation>
    <scope>NUCLEOTIDE SEQUENCE</scope>
    <source>
        <strain evidence="9">DHON07</strain>
    </source>
</reference>
<dbReference type="Gene3D" id="3.30.360.20">
    <property type="entry name" value="RNA 3'-terminal phosphate cyclase, insert domain"/>
    <property type="match status" value="1"/>
</dbReference>
<dbReference type="NCBIfam" id="NF003246">
    <property type="entry name" value="PRK04204.1-2"/>
    <property type="match status" value="1"/>
</dbReference>
<keyword evidence="3 5" id="KW-0547">Nucleotide-binding</keyword>
<dbReference type="SUPFAM" id="SSF52913">
    <property type="entry name" value="RNA 3'-terminal phosphate cyclase, RPTC, insert domain"/>
    <property type="match status" value="1"/>
</dbReference>
<evidence type="ECO:0000259" key="8">
    <source>
        <dbReference type="Pfam" id="PF05189"/>
    </source>
</evidence>
<accession>A0ABS2KFH7</accession>
<comment type="function">
    <text evidence="5">Catalyzes the conversion of 3'-phosphate to a 2',3'-cyclic phosphodiester at the end of RNA. The mechanism of action of the enzyme occurs in 3 steps: (A) adenylation of the enzyme by ATP; (B) transfer of adenylate to an RNA-N3'P to produce RNA-N3'PP5'A; (C) and attack of the adjacent 2'-hydroxyl on the 3'-phosphorus in the diester linkage to produce the cyclic end product. The biological role of this enzyme is unknown but it is likely to function in some aspects of cellular RNA processing.</text>
</comment>
<evidence type="ECO:0000256" key="4">
    <source>
        <dbReference type="ARBA" id="ARBA00024481"/>
    </source>
</evidence>
<evidence type="ECO:0000256" key="2">
    <source>
        <dbReference type="ARBA" id="ARBA00022598"/>
    </source>
</evidence>
<comment type="subcellular location">
    <subcellularLocation>
        <location evidence="5">Cytoplasm</location>
    </subcellularLocation>
</comment>
<organism evidence="9 10">
    <name type="scientific">Dyella mobilis</name>
    <dbReference type="NCBI Taxonomy" id="1849582"/>
    <lineage>
        <taxon>Bacteria</taxon>
        <taxon>Pseudomonadati</taxon>
        <taxon>Pseudomonadota</taxon>
        <taxon>Gammaproteobacteria</taxon>
        <taxon>Lysobacterales</taxon>
        <taxon>Rhodanobacteraceae</taxon>
        <taxon>Dyella</taxon>
    </lineage>
</organism>
<dbReference type="InterPro" id="IPR036553">
    <property type="entry name" value="RPTC_insert"/>
</dbReference>
<feature type="active site" description="Tele-AMP-histidine intermediate" evidence="5">
    <location>
        <position position="324"/>
    </location>
</feature>
<dbReference type="EC" id="6.5.1.4" evidence="5 6"/>
<dbReference type="Gene3D" id="3.65.10.20">
    <property type="entry name" value="RNA 3'-terminal phosphate cyclase domain"/>
    <property type="match status" value="1"/>
</dbReference>
<dbReference type="Pfam" id="PF05189">
    <property type="entry name" value="RTC_insert"/>
    <property type="match status" value="1"/>
</dbReference>
<dbReference type="HAMAP" id="MF_00200">
    <property type="entry name" value="RTC"/>
    <property type="match status" value="1"/>
</dbReference>
<keyword evidence="2 5" id="KW-0436">Ligase</keyword>
<evidence type="ECO:0000313" key="10">
    <source>
        <dbReference type="Proteomes" id="UP001430193"/>
    </source>
</evidence>
<evidence type="ECO:0000256" key="1">
    <source>
        <dbReference type="ARBA" id="ARBA00009206"/>
    </source>
</evidence>
<dbReference type="PROSITE" id="PS01287">
    <property type="entry name" value="RTC"/>
    <property type="match status" value="1"/>
</dbReference>
<feature type="binding site" evidence="5">
    <location>
        <position position="117"/>
    </location>
    <ligand>
        <name>ATP</name>
        <dbReference type="ChEBI" id="CHEBI:30616"/>
    </ligand>
</feature>
<comment type="catalytic activity">
    <reaction evidence="4 5">
        <text>a 3'-end 3'-phospho-ribonucleotide-RNA + ATP = a 3'-end 2',3'-cyclophospho-ribonucleotide-RNA + AMP + diphosphate</text>
        <dbReference type="Rhea" id="RHEA:23976"/>
        <dbReference type="Rhea" id="RHEA-COMP:10463"/>
        <dbReference type="Rhea" id="RHEA-COMP:10464"/>
        <dbReference type="ChEBI" id="CHEBI:30616"/>
        <dbReference type="ChEBI" id="CHEBI:33019"/>
        <dbReference type="ChEBI" id="CHEBI:83062"/>
        <dbReference type="ChEBI" id="CHEBI:83064"/>
        <dbReference type="ChEBI" id="CHEBI:456215"/>
        <dbReference type="EC" id="6.5.1.4"/>
    </reaction>
</comment>
<dbReference type="NCBIfam" id="NF003247">
    <property type="entry name" value="PRK04204.1-3"/>
    <property type="match status" value="1"/>
</dbReference>
<dbReference type="GO" id="GO:0003963">
    <property type="term" value="F:RNA-3'-phosphate cyclase activity"/>
    <property type="evidence" value="ECO:0007669"/>
    <property type="project" value="UniProtKB-EC"/>
</dbReference>
<evidence type="ECO:0000313" key="9">
    <source>
        <dbReference type="EMBL" id="MBM7129915.1"/>
    </source>
</evidence>